<proteinExistence type="predicted"/>
<evidence type="ECO:0008006" key="3">
    <source>
        <dbReference type="Google" id="ProtNLM"/>
    </source>
</evidence>
<protein>
    <recommendedName>
        <fullName evidence="3">Bacterial Ig-like domain-containing protein</fullName>
    </recommendedName>
</protein>
<keyword evidence="2" id="KW-1185">Reference proteome</keyword>
<dbReference type="RefSeq" id="WP_112749769.1">
    <property type="nucleotide sequence ID" value="NZ_QMFY01000022.1"/>
</dbReference>
<evidence type="ECO:0000313" key="1">
    <source>
        <dbReference type="EMBL" id="RAV98086.1"/>
    </source>
</evidence>
<accession>A0A364XUW4</accession>
<dbReference type="AlphaFoldDB" id="A0A364XUW4"/>
<sequence length="122" mass="13832">MEITALKVSLDGRLLKEGTFDVAEAKRKISWDTKSADDGPHMLKVMASDDAANVTEKEFVVTVDNFLVTVPIPDDYLNGTFTDVDLDRWIFIHKKRGCYEDNLFFMLYENDCICSTCKPLNG</sequence>
<organism evidence="1 2">
    <name type="scientific">Pseudochryseolinea flava</name>
    <dbReference type="NCBI Taxonomy" id="2059302"/>
    <lineage>
        <taxon>Bacteria</taxon>
        <taxon>Pseudomonadati</taxon>
        <taxon>Bacteroidota</taxon>
        <taxon>Cytophagia</taxon>
        <taxon>Cytophagales</taxon>
        <taxon>Fulvivirgaceae</taxon>
        <taxon>Pseudochryseolinea</taxon>
    </lineage>
</organism>
<name>A0A364XUW4_9BACT</name>
<gene>
    <name evidence="1" type="ORF">DQQ10_25470</name>
</gene>
<evidence type="ECO:0000313" key="2">
    <source>
        <dbReference type="Proteomes" id="UP000251889"/>
    </source>
</evidence>
<dbReference type="EMBL" id="QMFY01000022">
    <property type="protein sequence ID" value="RAV98086.1"/>
    <property type="molecule type" value="Genomic_DNA"/>
</dbReference>
<dbReference type="Proteomes" id="UP000251889">
    <property type="component" value="Unassembled WGS sequence"/>
</dbReference>
<comment type="caution">
    <text evidence="1">The sequence shown here is derived from an EMBL/GenBank/DDBJ whole genome shotgun (WGS) entry which is preliminary data.</text>
</comment>
<reference evidence="1 2" key="1">
    <citation type="submission" date="2018-06" db="EMBL/GenBank/DDBJ databases">
        <title>Chryseolinea flavus sp. nov., a member of the phylum Bacteroidetes isolated from soil.</title>
        <authorList>
            <person name="Li Y."/>
            <person name="Wang J."/>
        </authorList>
    </citation>
    <scope>NUCLEOTIDE SEQUENCE [LARGE SCALE GENOMIC DNA]</scope>
    <source>
        <strain evidence="1 2">SDU1-6</strain>
    </source>
</reference>